<evidence type="ECO:0000313" key="2">
    <source>
        <dbReference type="EMBL" id="KAH9841028.1"/>
    </source>
</evidence>
<gene>
    <name evidence="2" type="ORF">C8Q71DRAFT_854888</name>
</gene>
<dbReference type="EMBL" id="JADCUA010000004">
    <property type="protein sequence ID" value="KAH9841028.1"/>
    <property type="molecule type" value="Genomic_DNA"/>
</dbReference>
<dbReference type="RefSeq" id="XP_047782494.1">
    <property type="nucleotide sequence ID" value="XM_047927122.1"/>
</dbReference>
<sequence>MSISQLDIVYNTLSISPSKSRDAHVVIIGGTGFARRAAGVRVFVLRRHRMLVVPKVPRKLQSDEGIHAIFLTAQVLYPTTPGNHTKRRVGQLPQLIDSE</sequence>
<keyword evidence="3" id="KW-1185">Reference proteome</keyword>
<dbReference type="Proteomes" id="UP000814176">
    <property type="component" value="Unassembled WGS sequence"/>
</dbReference>
<organism evidence="2 3">
    <name type="scientific">Rhodofomes roseus</name>
    <dbReference type="NCBI Taxonomy" id="34475"/>
    <lineage>
        <taxon>Eukaryota</taxon>
        <taxon>Fungi</taxon>
        <taxon>Dikarya</taxon>
        <taxon>Basidiomycota</taxon>
        <taxon>Agaricomycotina</taxon>
        <taxon>Agaricomycetes</taxon>
        <taxon>Polyporales</taxon>
        <taxon>Rhodofomes</taxon>
    </lineage>
</organism>
<reference evidence="2 3" key="1">
    <citation type="journal article" date="2021" name="Environ. Microbiol.">
        <title>Gene family expansions and transcriptome signatures uncover fungal adaptations to wood decay.</title>
        <authorList>
            <person name="Hage H."/>
            <person name="Miyauchi S."/>
            <person name="Viragh M."/>
            <person name="Drula E."/>
            <person name="Min B."/>
            <person name="Chaduli D."/>
            <person name="Navarro D."/>
            <person name="Favel A."/>
            <person name="Norest M."/>
            <person name="Lesage-Meessen L."/>
            <person name="Balint B."/>
            <person name="Merenyi Z."/>
            <person name="de Eugenio L."/>
            <person name="Morin E."/>
            <person name="Martinez A.T."/>
            <person name="Baldrian P."/>
            <person name="Stursova M."/>
            <person name="Martinez M.J."/>
            <person name="Novotny C."/>
            <person name="Magnuson J.K."/>
            <person name="Spatafora J.W."/>
            <person name="Maurice S."/>
            <person name="Pangilinan J."/>
            <person name="Andreopoulos W."/>
            <person name="LaButti K."/>
            <person name="Hundley H."/>
            <person name="Na H."/>
            <person name="Kuo A."/>
            <person name="Barry K."/>
            <person name="Lipzen A."/>
            <person name="Henrissat B."/>
            <person name="Riley R."/>
            <person name="Ahrendt S."/>
            <person name="Nagy L.G."/>
            <person name="Grigoriev I.V."/>
            <person name="Martin F."/>
            <person name="Rosso M.N."/>
        </authorList>
    </citation>
    <scope>NUCLEOTIDE SEQUENCE [LARGE SCALE GENOMIC DNA]</scope>
    <source>
        <strain evidence="2 3">CIRM-BRFM 1785</strain>
    </source>
</reference>
<name>A0ABQ8KQW9_9APHY</name>
<proteinExistence type="predicted"/>
<evidence type="ECO:0000256" key="1">
    <source>
        <dbReference type="SAM" id="MobiDB-lite"/>
    </source>
</evidence>
<comment type="caution">
    <text evidence="2">The sequence shown here is derived from an EMBL/GenBank/DDBJ whole genome shotgun (WGS) entry which is preliminary data.</text>
</comment>
<accession>A0ABQ8KQW9</accession>
<evidence type="ECO:0008006" key="4">
    <source>
        <dbReference type="Google" id="ProtNLM"/>
    </source>
</evidence>
<evidence type="ECO:0000313" key="3">
    <source>
        <dbReference type="Proteomes" id="UP000814176"/>
    </source>
</evidence>
<protein>
    <recommendedName>
        <fullName evidence="4">IPT/TIG domain-containing protein</fullName>
    </recommendedName>
</protein>
<dbReference type="GeneID" id="72007854"/>
<feature type="region of interest" description="Disordered" evidence="1">
    <location>
        <begin position="80"/>
        <end position="99"/>
    </location>
</feature>